<organism evidence="1 2">
    <name type="scientific">Liparis tanakae</name>
    <name type="common">Tanaka's snailfish</name>
    <dbReference type="NCBI Taxonomy" id="230148"/>
    <lineage>
        <taxon>Eukaryota</taxon>
        <taxon>Metazoa</taxon>
        <taxon>Chordata</taxon>
        <taxon>Craniata</taxon>
        <taxon>Vertebrata</taxon>
        <taxon>Euteleostomi</taxon>
        <taxon>Actinopterygii</taxon>
        <taxon>Neopterygii</taxon>
        <taxon>Teleostei</taxon>
        <taxon>Neoteleostei</taxon>
        <taxon>Acanthomorphata</taxon>
        <taxon>Eupercaria</taxon>
        <taxon>Perciformes</taxon>
        <taxon>Cottioidei</taxon>
        <taxon>Cottales</taxon>
        <taxon>Liparidae</taxon>
        <taxon>Liparis</taxon>
    </lineage>
</organism>
<protein>
    <submittedName>
        <fullName evidence="1">Uncharacterized protein</fullName>
    </submittedName>
</protein>
<evidence type="ECO:0000313" key="1">
    <source>
        <dbReference type="EMBL" id="TNN85911.1"/>
    </source>
</evidence>
<dbReference type="EMBL" id="SRLO01000018">
    <property type="protein sequence ID" value="TNN85911.1"/>
    <property type="molecule type" value="Genomic_DNA"/>
</dbReference>
<reference evidence="1 2" key="1">
    <citation type="submission" date="2019-03" db="EMBL/GenBank/DDBJ databases">
        <title>First draft genome of Liparis tanakae, snailfish: a comprehensive survey of snailfish specific genes.</title>
        <authorList>
            <person name="Kim W."/>
            <person name="Song I."/>
            <person name="Jeong J.-H."/>
            <person name="Kim D."/>
            <person name="Kim S."/>
            <person name="Ryu S."/>
            <person name="Song J.Y."/>
            <person name="Lee S.K."/>
        </authorList>
    </citation>
    <scope>NUCLEOTIDE SEQUENCE [LARGE SCALE GENOMIC DNA]</scope>
    <source>
        <tissue evidence="1">Muscle</tissue>
    </source>
</reference>
<gene>
    <name evidence="1" type="ORF">EYF80_003755</name>
</gene>
<dbReference type="AlphaFoldDB" id="A0A4Z2J7I5"/>
<proteinExistence type="predicted"/>
<sequence>MLLELRLPGDTSSASNTHTNRIEDAAVDFFYLADLLLTAFLSARCLPSQGDGTIWGMETVTCSPNSTPTSCSAFHQQRAAEGRFASPIAARVLMNSSFLTRRRSSLRLRASLVLRRSRRRRIRMRRIQHNFSGIRALAVPFLLPGRRENQTFFLPQRRTLAASLFWSLSIMRDTRDPGYTPQVNRHPRLLSGVSNALPQRVIVLSRRVRSETAASRTANG</sequence>
<keyword evidence="2" id="KW-1185">Reference proteome</keyword>
<evidence type="ECO:0000313" key="2">
    <source>
        <dbReference type="Proteomes" id="UP000314294"/>
    </source>
</evidence>
<dbReference type="Proteomes" id="UP000314294">
    <property type="component" value="Unassembled WGS sequence"/>
</dbReference>
<name>A0A4Z2J7I5_9TELE</name>
<accession>A0A4Z2J7I5</accession>
<comment type="caution">
    <text evidence="1">The sequence shown here is derived from an EMBL/GenBank/DDBJ whole genome shotgun (WGS) entry which is preliminary data.</text>
</comment>